<dbReference type="FunFam" id="1.10.8.60:FF:000025">
    <property type="entry name" value="Katanin p60 ATPase-containing subunit A1"/>
    <property type="match status" value="1"/>
</dbReference>
<dbReference type="GO" id="GO:0015630">
    <property type="term" value="C:microtubule cytoskeleton"/>
    <property type="evidence" value="ECO:0007669"/>
    <property type="project" value="TreeGrafter"/>
</dbReference>
<dbReference type="AlphaFoldDB" id="A0A7J7KL48"/>
<dbReference type="OrthoDB" id="5334845at2759"/>
<dbReference type="Pfam" id="PF17862">
    <property type="entry name" value="AAA_lid_3"/>
    <property type="match status" value="1"/>
</dbReference>
<feature type="domain" description="Spastin/Vps4 C-terminal" evidence="4">
    <location>
        <begin position="86"/>
        <end position="123"/>
    </location>
</feature>
<dbReference type="Proteomes" id="UP000593567">
    <property type="component" value="Unassembled WGS sequence"/>
</dbReference>
<dbReference type="EMBL" id="VXIV02000415">
    <property type="protein sequence ID" value="KAF6038438.1"/>
    <property type="molecule type" value="Genomic_DNA"/>
</dbReference>
<dbReference type="GO" id="GO:0005524">
    <property type="term" value="F:ATP binding"/>
    <property type="evidence" value="ECO:0007669"/>
    <property type="project" value="UniProtKB-KW"/>
</dbReference>
<name>A0A7J7KL48_BUGNE</name>
<proteinExistence type="inferred from homology"/>
<sequence>MVQTTHTTWYRLYTVTTWYNYTQYHMLQIIHSGVVSDVNLEEIADLIVGYSGADITNVCRDAAMMSMRRKIEGLRPDQIKNMRKEELNLPTTMEDFRLAIKKVSKSVSNDDLKKYEEWMAEFGSI</sequence>
<dbReference type="SUPFAM" id="SSF52540">
    <property type="entry name" value="P-loop containing nucleoside triphosphate hydrolases"/>
    <property type="match status" value="1"/>
</dbReference>
<gene>
    <name evidence="6" type="ORF">EB796_003251</name>
</gene>
<dbReference type="InterPro" id="IPR050304">
    <property type="entry name" value="MT-severing_AAA_ATPase"/>
</dbReference>
<dbReference type="Gene3D" id="1.10.8.60">
    <property type="match status" value="1"/>
</dbReference>
<accession>A0A7J7KL48</accession>
<feature type="domain" description="AAA ATPase AAA+ lid" evidence="5">
    <location>
        <begin position="37"/>
        <end position="79"/>
    </location>
</feature>
<evidence type="ECO:0000313" key="6">
    <source>
        <dbReference type="EMBL" id="KAF6038438.1"/>
    </source>
</evidence>
<comment type="similarity">
    <text evidence="1">Belongs to the AAA ATPase family.</text>
</comment>
<evidence type="ECO:0000256" key="2">
    <source>
        <dbReference type="ARBA" id="ARBA00022741"/>
    </source>
</evidence>
<evidence type="ECO:0000259" key="4">
    <source>
        <dbReference type="Pfam" id="PF09336"/>
    </source>
</evidence>
<organism evidence="6 7">
    <name type="scientific">Bugula neritina</name>
    <name type="common">Brown bryozoan</name>
    <name type="synonym">Sertularia neritina</name>
    <dbReference type="NCBI Taxonomy" id="10212"/>
    <lineage>
        <taxon>Eukaryota</taxon>
        <taxon>Metazoa</taxon>
        <taxon>Spiralia</taxon>
        <taxon>Lophotrochozoa</taxon>
        <taxon>Bryozoa</taxon>
        <taxon>Gymnolaemata</taxon>
        <taxon>Cheilostomatida</taxon>
        <taxon>Flustrina</taxon>
        <taxon>Buguloidea</taxon>
        <taxon>Bugulidae</taxon>
        <taxon>Bugula</taxon>
    </lineage>
</organism>
<dbReference type="InterPro" id="IPR027417">
    <property type="entry name" value="P-loop_NTPase"/>
</dbReference>
<evidence type="ECO:0000313" key="7">
    <source>
        <dbReference type="Proteomes" id="UP000593567"/>
    </source>
</evidence>
<keyword evidence="3" id="KW-0067">ATP-binding</keyword>
<evidence type="ECO:0000256" key="3">
    <source>
        <dbReference type="ARBA" id="ARBA00022840"/>
    </source>
</evidence>
<dbReference type="Pfam" id="PF09336">
    <property type="entry name" value="Vps4_C"/>
    <property type="match status" value="1"/>
</dbReference>
<evidence type="ECO:0000256" key="1">
    <source>
        <dbReference type="ARBA" id="ARBA00006914"/>
    </source>
</evidence>
<dbReference type="GO" id="GO:0016887">
    <property type="term" value="F:ATP hydrolysis activity"/>
    <property type="evidence" value="ECO:0007669"/>
    <property type="project" value="TreeGrafter"/>
</dbReference>
<keyword evidence="2" id="KW-0547">Nucleotide-binding</keyword>
<dbReference type="InterPro" id="IPR041569">
    <property type="entry name" value="AAA_lid_3"/>
</dbReference>
<dbReference type="PANTHER" id="PTHR23074:SF19">
    <property type="entry name" value="KATANIN P60 ATPASE-CONTAINING SUBUNIT A1"/>
    <property type="match status" value="1"/>
</dbReference>
<dbReference type="GO" id="GO:0051013">
    <property type="term" value="P:microtubule severing"/>
    <property type="evidence" value="ECO:0007669"/>
    <property type="project" value="TreeGrafter"/>
</dbReference>
<reference evidence="6" key="1">
    <citation type="submission" date="2020-06" db="EMBL/GenBank/DDBJ databases">
        <title>Draft genome of Bugula neritina, a colonial animal packing powerful symbionts and potential medicines.</title>
        <authorList>
            <person name="Rayko M."/>
        </authorList>
    </citation>
    <scope>NUCLEOTIDE SEQUENCE [LARGE SCALE GENOMIC DNA]</scope>
    <source>
        <strain evidence="6">Kwan_BN1</strain>
    </source>
</reference>
<protein>
    <submittedName>
        <fullName evidence="6">KATNA1</fullName>
    </submittedName>
</protein>
<comment type="caution">
    <text evidence="6">The sequence shown here is derived from an EMBL/GenBank/DDBJ whole genome shotgun (WGS) entry which is preliminary data.</text>
</comment>
<keyword evidence="7" id="KW-1185">Reference proteome</keyword>
<dbReference type="PANTHER" id="PTHR23074">
    <property type="entry name" value="AAA DOMAIN-CONTAINING"/>
    <property type="match status" value="1"/>
</dbReference>
<evidence type="ECO:0000259" key="5">
    <source>
        <dbReference type="Pfam" id="PF17862"/>
    </source>
</evidence>
<dbReference type="InterPro" id="IPR015415">
    <property type="entry name" value="Spast_Vps4_C"/>
</dbReference>